<reference evidence="3" key="1">
    <citation type="submission" date="2022-10" db="EMBL/GenBank/DDBJ databases">
        <title>Flavobacterium sp. nov., a bacterium isolated from lake sediment.</title>
        <authorList>
            <person name="Qu J.-H."/>
        </authorList>
    </citation>
    <scope>NUCLEOTIDE SEQUENCE</scope>
    <source>
        <strain evidence="3">TH16-21</strain>
    </source>
</reference>
<comment type="caution">
    <text evidence="3">The sequence shown here is derived from an EMBL/GenBank/DDBJ whole genome shotgun (WGS) entry which is preliminary data.</text>
</comment>
<keyword evidence="4" id="KW-1185">Reference proteome</keyword>
<gene>
    <name evidence="3" type="ORF">OJ995_11460</name>
</gene>
<dbReference type="SUPFAM" id="SSF52172">
    <property type="entry name" value="CheY-like"/>
    <property type="match status" value="1"/>
</dbReference>
<dbReference type="InterPro" id="IPR001789">
    <property type="entry name" value="Sig_transdc_resp-reg_receiver"/>
</dbReference>
<name>A0ABT3EJS7_9FLAO</name>
<feature type="domain" description="Response regulatory" evidence="2">
    <location>
        <begin position="1"/>
        <end position="106"/>
    </location>
</feature>
<accession>A0ABT3EJS7</accession>
<feature type="modified residue" description="4-aspartylphosphate" evidence="1">
    <location>
        <position position="45"/>
    </location>
</feature>
<keyword evidence="1" id="KW-0597">Phosphoprotein</keyword>
<dbReference type="InterPro" id="IPR011006">
    <property type="entry name" value="CheY-like_superfamily"/>
</dbReference>
<protein>
    <recommendedName>
        <fullName evidence="2">Response regulatory domain-containing protein</fullName>
    </recommendedName>
</protein>
<evidence type="ECO:0000256" key="1">
    <source>
        <dbReference type="PROSITE-ProRule" id="PRU00169"/>
    </source>
</evidence>
<evidence type="ECO:0000313" key="4">
    <source>
        <dbReference type="Proteomes" id="UP001165677"/>
    </source>
</evidence>
<dbReference type="EMBL" id="JAPCIO010000008">
    <property type="protein sequence ID" value="MCW1148836.1"/>
    <property type="molecule type" value="Genomic_DNA"/>
</dbReference>
<evidence type="ECO:0000259" key="2">
    <source>
        <dbReference type="PROSITE" id="PS50110"/>
    </source>
</evidence>
<evidence type="ECO:0000313" key="3">
    <source>
        <dbReference type="EMBL" id="MCW1148836.1"/>
    </source>
</evidence>
<dbReference type="PROSITE" id="PS50110">
    <property type="entry name" value="RESPONSE_REGULATORY"/>
    <property type="match status" value="1"/>
</dbReference>
<dbReference type="Proteomes" id="UP001165677">
    <property type="component" value="Unassembled WGS sequence"/>
</dbReference>
<proteinExistence type="predicted"/>
<dbReference type="Gene3D" id="3.40.50.2300">
    <property type="match status" value="1"/>
</dbReference>
<organism evidence="3 4">
    <name type="scientific">Flavobacterium lacisediminis</name>
    <dbReference type="NCBI Taxonomy" id="2989705"/>
    <lineage>
        <taxon>Bacteria</taxon>
        <taxon>Pseudomonadati</taxon>
        <taxon>Bacteroidota</taxon>
        <taxon>Flavobacteriia</taxon>
        <taxon>Flavobacteriales</taxon>
        <taxon>Flavobacteriaceae</taxon>
        <taxon>Flavobacterium</taxon>
    </lineage>
</organism>
<dbReference type="RefSeq" id="WP_264369544.1">
    <property type="nucleotide sequence ID" value="NZ_JAPCIO010000008.1"/>
</dbReference>
<sequence>MVELNGLKKKINQYKPLFRVVVTSSSFNDALTKIKKNKPDIVFLDFNIENRVDLILLKELKQKNISIILSVSHLKDALVSFDYNVLHTIERPYTEENIAVTFNKIYGRLIRNEVLFNISKK</sequence>